<reference evidence="3" key="1">
    <citation type="submission" date="2021-02" db="EMBL/GenBank/DDBJ databases">
        <authorList>
            <person name="Nowell W R."/>
        </authorList>
    </citation>
    <scope>NUCLEOTIDE SEQUENCE</scope>
</reference>
<name>A0A814ZNC5_9BILA</name>
<protein>
    <submittedName>
        <fullName evidence="3">Uncharacterized protein</fullName>
    </submittedName>
</protein>
<feature type="chain" id="PRO_5035604092" evidence="1">
    <location>
        <begin position="30"/>
        <end position="128"/>
    </location>
</feature>
<sequence>MFKSFILSNQIVLLFFIISLASLNRFSQATSIDNLRPSDITDLSSNEVDDQRRTYDYNQLRYFLLTSNAKQLAAKREQQTFHKRQLIHEYLQSINDPDRLQEVKKRFTYCSVQDILHGSLCRRRAIHY</sequence>
<feature type="signal peptide" evidence="1">
    <location>
        <begin position="1"/>
        <end position="29"/>
    </location>
</feature>
<comment type="caution">
    <text evidence="3">The sequence shown here is derived from an EMBL/GenBank/DDBJ whole genome shotgun (WGS) entry which is preliminary data.</text>
</comment>
<keyword evidence="4" id="KW-1185">Reference proteome</keyword>
<keyword evidence="1" id="KW-0732">Signal</keyword>
<organism evidence="3 5">
    <name type="scientific">Adineta steineri</name>
    <dbReference type="NCBI Taxonomy" id="433720"/>
    <lineage>
        <taxon>Eukaryota</taxon>
        <taxon>Metazoa</taxon>
        <taxon>Spiralia</taxon>
        <taxon>Gnathifera</taxon>
        <taxon>Rotifera</taxon>
        <taxon>Eurotatoria</taxon>
        <taxon>Bdelloidea</taxon>
        <taxon>Adinetida</taxon>
        <taxon>Adinetidae</taxon>
        <taxon>Adineta</taxon>
    </lineage>
</organism>
<evidence type="ECO:0000313" key="2">
    <source>
        <dbReference type="EMBL" id="CAF1069299.1"/>
    </source>
</evidence>
<dbReference type="OrthoDB" id="10052242at2759"/>
<dbReference type="EMBL" id="CAJNOM010000111">
    <property type="protein sequence ID" value="CAF1069299.1"/>
    <property type="molecule type" value="Genomic_DNA"/>
</dbReference>
<proteinExistence type="predicted"/>
<dbReference type="Proteomes" id="UP000663832">
    <property type="component" value="Unassembled WGS sequence"/>
</dbReference>
<dbReference type="AlphaFoldDB" id="A0A814ZNC5"/>
<gene>
    <name evidence="3" type="ORF">BJG266_LOCUS29296</name>
    <name evidence="2" type="ORF">QVE165_LOCUS18596</name>
</gene>
<accession>A0A814ZNC5</accession>
<evidence type="ECO:0000313" key="5">
    <source>
        <dbReference type="Proteomes" id="UP000663877"/>
    </source>
</evidence>
<dbReference type="EMBL" id="CAJNOI010000330">
    <property type="protein sequence ID" value="CAF1245584.1"/>
    <property type="molecule type" value="Genomic_DNA"/>
</dbReference>
<dbReference type="Proteomes" id="UP000663877">
    <property type="component" value="Unassembled WGS sequence"/>
</dbReference>
<evidence type="ECO:0000256" key="1">
    <source>
        <dbReference type="SAM" id="SignalP"/>
    </source>
</evidence>
<evidence type="ECO:0000313" key="3">
    <source>
        <dbReference type="EMBL" id="CAF1245584.1"/>
    </source>
</evidence>
<evidence type="ECO:0000313" key="4">
    <source>
        <dbReference type="Proteomes" id="UP000663832"/>
    </source>
</evidence>